<comment type="catalytic activity">
    <reaction evidence="1">
        <text>ATP + protein L-histidine = ADP + protein N-phospho-L-histidine.</text>
        <dbReference type="EC" id="2.7.13.3"/>
    </reaction>
</comment>
<dbReference type="Gene3D" id="3.30.565.10">
    <property type="entry name" value="Histidine kinase-like ATPase, C-terminal domain"/>
    <property type="match status" value="1"/>
</dbReference>
<evidence type="ECO:0000256" key="9">
    <source>
        <dbReference type="ARBA" id="ARBA00022777"/>
    </source>
</evidence>
<evidence type="ECO:0000256" key="5">
    <source>
        <dbReference type="ARBA" id="ARBA00022553"/>
    </source>
</evidence>
<evidence type="ECO:0000256" key="3">
    <source>
        <dbReference type="ARBA" id="ARBA00012438"/>
    </source>
</evidence>
<name>A0A4Y8LLK4_9BACL</name>
<dbReference type="PANTHER" id="PTHR34220">
    <property type="entry name" value="SENSOR HISTIDINE KINASE YPDA"/>
    <property type="match status" value="1"/>
</dbReference>
<dbReference type="GO" id="GO:0000155">
    <property type="term" value="F:phosphorelay sensor kinase activity"/>
    <property type="evidence" value="ECO:0007669"/>
    <property type="project" value="InterPro"/>
</dbReference>
<feature type="transmembrane region" description="Helical" evidence="14">
    <location>
        <begin position="324"/>
        <end position="347"/>
    </location>
</feature>
<dbReference type="InterPro" id="IPR003594">
    <property type="entry name" value="HATPase_dom"/>
</dbReference>
<keyword evidence="4" id="KW-1003">Cell membrane</keyword>
<dbReference type="EC" id="2.7.13.3" evidence="3"/>
<evidence type="ECO:0000256" key="7">
    <source>
        <dbReference type="ARBA" id="ARBA00022692"/>
    </source>
</evidence>
<dbReference type="GO" id="GO:0005886">
    <property type="term" value="C:plasma membrane"/>
    <property type="evidence" value="ECO:0007669"/>
    <property type="project" value="UniProtKB-SubCell"/>
</dbReference>
<evidence type="ECO:0000313" key="18">
    <source>
        <dbReference type="Proteomes" id="UP000297776"/>
    </source>
</evidence>
<reference evidence="17 18" key="1">
    <citation type="submission" date="2019-03" db="EMBL/GenBank/DDBJ databases">
        <authorList>
            <person name="Yang Y."/>
        </authorList>
    </citation>
    <scope>NUCLEOTIDE SEQUENCE [LARGE SCALE GENOMIC DNA]</scope>
    <source>
        <strain evidence="17 18">ASL-1</strain>
    </source>
</reference>
<dbReference type="SMART" id="SM00387">
    <property type="entry name" value="HATPase_c"/>
    <property type="match status" value="1"/>
</dbReference>
<accession>A0A4Y8LLK4</accession>
<dbReference type="PANTHER" id="PTHR34220:SF11">
    <property type="entry name" value="SENSOR PROTEIN KINASE HPTS"/>
    <property type="match status" value="1"/>
</dbReference>
<comment type="subcellular location">
    <subcellularLocation>
        <location evidence="2">Cell membrane</location>
        <topology evidence="2">Multi-pass membrane protein</topology>
    </subcellularLocation>
</comment>
<dbReference type="InterPro" id="IPR050640">
    <property type="entry name" value="Bact_2-comp_sensor_kinase"/>
</dbReference>
<keyword evidence="7 14" id="KW-0812">Transmembrane</keyword>
<evidence type="ECO:0000259" key="15">
    <source>
        <dbReference type="PROSITE" id="PS50109"/>
    </source>
</evidence>
<dbReference type="Pfam" id="PF06580">
    <property type="entry name" value="His_kinase"/>
    <property type="match status" value="1"/>
</dbReference>
<dbReference type="InterPro" id="IPR003660">
    <property type="entry name" value="HAMP_dom"/>
</dbReference>
<dbReference type="Pfam" id="PF02518">
    <property type="entry name" value="HATPase_c"/>
    <property type="match status" value="1"/>
</dbReference>
<keyword evidence="18" id="KW-1185">Reference proteome</keyword>
<dbReference type="InterPro" id="IPR005467">
    <property type="entry name" value="His_kinase_dom"/>
</dbReference>
<dbReference type="InterPro" id="IPR010559">
    <property type="entry name" value="Sig_transdc_His_kin_internal"/>
</dbReference>
<feature type="transmembrane region" description="Helical" evidence="14">
    <location>
        <begin position="63"/>
        <end position="86"/>
    </location>
</feature>
<feature type="domain" description="HAMP" evidence="16">
    <location>
        <begin position="349"/>
        <end position="401"/>
    </location>
</feature>
<evidence type="ECO:0000256" key="8">
    <source>
        <dbReference type="ARBA" id="ARBA00022741"/>
    </source>
</evidence>
<evidence type="ECO:0000256" key="6">
    <source>
        <dbReference type="ARBA" id="ARBA00022679"/>
    </source>
</evidence>
<evidence type="ECO:0000313" key="17">
    <source>
        <dbReference type="EMBL" id="TFE03922.1"/>
    </source>
</evidence>
<evidence type="ECO:0000256" key="13">
    <source>
        <dbReference type="ARBA" id="ARBA00023136"/>
    </source>
</evidence>
<evidence type="ECO:0000256" key="14">
    <source>
        <dbReference type="SAM" id="Phobius"/>
    </source>
</evidence>
<keyword evidence="9 17" id="KW-0418">Kinase</keyword>
<dbReference type="AlphaFoldDB" id="A0A4Y8LLK4"/>
<sequence>MRNLPNRMHNPPNHLHPTSAYPVISSSLLFLNSETFGTVNKKWLEADALLNRLRRYNTLRNQILIVFLLVMTIVLAFVAVSTYHFGGQILRDNAERQLKQTAVQASGKTDTLYGQIDLLTNQVATNQSVQQLLTRLYDGEEATFQQRQSLLTIGNTFQAYSDGIQSFEMYSAENQRLFPLDDTFLYDRIAPIWVERAEEEKGRQVWVGQDPNYLNSLLAIRRISLVDRSFASGGYLVIRIDPNYFSFSDGDRAEDRDVKVLADENNRIITTNTEFAAVLTESSDEKRIMVDGEEHILVKETSDVTGWTTYIATPMTALASGASVLGLIILLSAFLGLIIFGAASFGFSTAITKPIFKLTETMKKAREGQLQKNKIASSSIEINELNQTYNQMVEQTNHLIQVVYEKEIIQNRAELKALQAQINPHFLFNTLNALYWLLEEKDESELADHVVTMSELFRYTISNGEKKNEWVTLHEELEHAERYMSVMKMRFGDRLTWNITLPESAKDIQIPKLMIQPLVENAILHGIESRVKPGEIKIEVAQTEPNRVIVMISDDGPGMSKKLLQQVTEAMQSEGISSKKGNGVALANVHHRLLLHFAGHETGGLQIESVEGRGTMAYFELPYYENKGERFG</sequence>
<dbReference type="CDD" id="cd06225">
    <property type="entry name" value="HAMP"/>
    <property type="match status" value="1"/>
</dbReference>
<evidence type="ECO:0000256" key="11">
    <source>
        <dbReference type="ARBA" id="ARBA00022989"/>
    </source>
</evidence>
<evidence type="ECO:0000256" key="4">
    <source>
        <dbReference type="ARBA" id="ARBA00022475"/>
    </source>
</evidence>
<keyword evidence="10" id="KW-0067">ATP-binding</keyword>
<keyword evidence="13 14" id="KW-0472">Membrane</keyword>
<keyword evidence="6" id="KW-0808">Transferase</keyword>
<dbReference type="EMBL" id="SORX01000001">
    <property type="protein sequence ID" value="TFE03922.1"/>
    <property type="molecule type" value="Genomic_DNA"/>
</dbReference>
<evidence type="ECO:0000256" key="12">
    <source>
        <dbReference type="ARBA" id="ARBA00023012"/>
    </source>
</evidence>
<evidence type="ECO:0000256" key="10">
    <source>
        <dbReference type="ARBA" id="ARBA00022840"/>
    </source>
</evidence>
<comment type="caution">
    <text evidence="17">The sequence shown here is derived from an EMBL/GenBank/DDBJ whole genome shotgun (WGS) entry which is preliminary data.</text>
</comment>
<dbReference type="PROSITE" id="PS50885">
    <property type="entry name" value="HAMP"/>
    <property type="match status" value="1"/>
</dbReference>
<gene>
    <name evidence="17" type="ORF">E2626_00930</name>
</gene>
<dbReference type="Proteomes" id="UP000297776">
    <property type="component" value="Unassembled WGS sequence"/>
</dbReference>
<dbReference type="Pfam" id="PF00672">
    <property type="entry name" value="HAMP"/>
    <property type="match status" value="1"/>
</dbReference>
<dbReference type="SUPFAM" id="SSF158472">
    <property type="entry name" value="HAMP domain-like"/>
    <property type="match status" value="1"/>
</dbReference>
<dbReference type="GO" id="GO:0005524">
    <property type="term" value="F:ATP binding"/>
    <property type="evidence" value="ECO:0007669"/>
    <property type="project" value="UniProtKB-KW"/>
</dbReference>
<proteinExistence type="predicted"/>
<dbReference type="SUPFAM" id="SSF55874">
    <property type="entry name" value="ATPase domain of HSP90 chaperone/DNA topoisomerase II/histidine kinase"/>
    <property type="match status" value="1"/>
</dbReference>
<feature type="domain" description="Histidine kinase" evidence="15">
    <location>
        <begin position="514"/>
        <end position="625"/>
    </location>
</feature>
<evidence type="ECO:0000259" key="16">
    <source>
        <dbReference type="PROSITE" id="PS50885"/>
    </source>
</evidence>
<evidence type="ECO:0000256" key="2">
    <source>
        <dbReference type="ARBA" id="ARBA00004651"/>
    </source>
</evidence>
<keyword evidence="5" id="KW-0597">Phosphoprotein</keyword>
<keyword evidence="12" id="KW-0902">Two-component regulatory system</keyword>
<dbReference type="PROSITE" id="PS50109">
    <property type="entry name" value="HIS_KIN"/>
    <property type="match status" value="1"/>
</dbReference>
<protein>
    <recommendedName>
        <fullName evidence="3">histidine kinase</fullName>
        <ecNumber evidence="3">2.7.13.3</ecNumber>
    </recommendedName>
</protein>
<dbReference type="InterPro" id="IPR036890">
    <property type="entry name" value="HATPase_C_sf"/>
</dbReference>
<keyword evidence="8" id="KW-0547">Nucleotide-binding</keyword>
<organism evidence="17 18">
    <name type="scientific">Jeotgalibacillus salarius</name>
    <dbReference type="NCBI Taxonomy" id="546023"/>
    <lineage>
        <taxon>Bacteria</taxon>
        <taxon>Bacillati</taxon>
        <taxon>Bacillota</taxon>
        <taxon>Bacilli</taxon>
        <taxon>Bacillales</taxon>
        <taxon>Caryophanaceae</taxon>
        <taxon>Jeotgalibacillus</taxon>
    </lineage>
</organism>
<keyword evidence="11 14" id="KW-1133">Transmembrane helix</keyword>
<evidence type="ECO:0000256" key="1">
    <source>
        <dbReference type="ARBA" id="ARBA00000085"/>
    </source>
</evidence>
<dbReference type="Gene3D" id="6.10.340.10">
    <property type="match status" value="1"/>
</dbReference>